<evidence type="ECO:0000313" key="1">
    <source>
        <dbReference type="EMBL" id="AIE92924.1"/>
    </source>
</evidence>
<proteinExistence type="predicted"/>
<organism evidence="1">
    <name type="scientific">uncultured marine group II/III euryarchaeote AD1000_30_B09</name>
    <dbReference type="NCBI Taxonomy" id="1457750"/>
    <lineage>
        <taxon>Archaea</taxon>
        <taxon>Methanobacteriati</taxon>
        <taxon>Methanobacteriota</taxon>
        <taxon>environmental samples</taxon>
    </lineage>
</organism>
<protein>
    <submittedName>
        <fullName evidence="1">Uncharacterized protein</fullName>
    </submittedName>
</protein>
<dbReference type="AlphaFoldDB" id="A0A075FNL4"/>
<dbReference type="EMBL" id="KF900380">
    <property type="protein sequence ID" value="AIE92924.1"/>
    <property type="molecule type" value="Genomic_DNA"/>
</dbReference>
<name>A0A075FNL4_9EURY</name>
<reference evidence="1" key="1">
    <citation type="journal article" date="2014" name="Genome Biol. Evol.">
        <title>Pangenome evidence for extensive interdomain horizontal transfer affecting lineage core and shell genes in uncultured planktonic thaumarchaeota and euryarchaeota.</title>
        <authorList>
            <person name="Deschamps P."/>
            <person name="Zivanovic Y."/>
            <person name="Moreira D."/>
            <person name="Rodriguez-Valera F."/>
            <person name="Lopez-Garcia P."/>
        </authorList>
    </citation>
    <scope>NUCLEOTIDE SEQUENCE</scope>
</reference>
<sequence length="98" mass="10742">MAGLGKAARGKRRWIGLRVPCGAASRASCEGLLEAVLEGLRWRMYDHNPGPDGSATAIVRVPLSDCESATSRINSEEGWHTLTRSGKIRLVRKRLELD</sequence>
<accession>A0A075FNL4</accession>